<dbReference type="PROSITE" id="PS50887">
    <property type="entry name" value="GGDEF"/>
    <property type="match status" value="1"/>
</dbReference>
<evidence type="ECO:0000256" key="1">
    <source>
        <dbReference type="SAM" id="Phobius"/>
    </source>
</evidence>
<protein>
    <submittedName>
        <fullName evidence="3">Diguanylate cyclase (GGDEF)-like protein</fullName>
    </submittedName>
</protein>
<feature type="domain" description="GGDEF" evidence="2">
    <location>
        <begin position="234"/>
        <end position="364"/>
    </location>
</feature>
<evidence type="ECO:0000259" key="2">
    <source>
        <dbReference type="PROSITE" id="PS50887"/>
    </source>
</evidence>
<evidence type="ECO:0000313" key="4">
    <source>
        <dbReference type="Proteomes" id="UP000570361"/>
    </source>
</evidence>
<dbReference type="InterPro" id="IPR043128">
    <property type="entry name" value="Rev_trsase/Diguanyl_cyclase"/>
</dbReference>
<dbReference type="RefSeq" id="WP_183602444.1">
    <property type="nucleotide sequence ID" value="NZ_JACHXK010000011.1"/>
</dbReference>
<comment type="caution">
    <text evidence="3">The sequence shown here is derived from an EMBL/GenBank/DDBJ whole genome shotgun (WGS) entry which is preliminary data.</text>
</comment>
<dbReference type="InterPro" id="IPR029787">
    <property type="entry name" value="Nucleotide_cyclase"/>
</dbReference>
<dbReference type="PANTHER" id="PTHR45138">
    <property type="entry name" value="REGULATORY COMPONENTS OF SENSORY TRANSDUCTION SYSTEM"/>
    <property type="match status" value="1"/>
</dbReference>
<dbReference type="InterPro" id="IPR050469">
    <property type="entry name" value="Diguanylate_Cyclase"/>
</dbReference>
<organism evidence="3 4">
    <name type="scientific">Paenibacillus phyllosphaerae</name>
    <dbReference type="NCBI Taxonomy" id="274593"/>
    <lineage>
        <taxon>Bacteria</taxon>
        <taxon>Bacillati</taxon>
        <taxon>Bacillota</taxon>
        <taxon>Bacilli</taxon>
        <taxon>Bacillales</taxon>
        <taxon>Paenibacillaceae</taxon>
        <taxon>Paenibacillus</taxon>
    </lineage>
</organism>
<accession>A0A7W5B0U0</accession>
<dbReference type="SMART" id="SM00267">
    <property type="entry name" value="GGDEF"/>
    <property type="match status" value="1"/>
</dbReference>
<sequence>MHDLSLHNFNYWSRRILISYGIVVLFSLAAETMAWLITRKLSDGLQMDFLIDFIVIPTSIQLSFIAITFLVVKWANKTLSIYFLMLCGFVISLTLILTHPAVDGLELTLLLPMAIALIFFRMRVLVASFILSLVAYMAIYFWMPDFKDRILEFEFISYACILCAGYTIYYAVMQREIEVLSSLRRAIDTEQELRIEKTIIDKLSKTDALTGLYNHRTFQEYLDHLVDQATRYPLPIQLAIIDIDHFKSINDSYGHSIGDIILRRVAELIHDAVTVNDIVARYGGEEFAIIFTGKSLEETYQMVEDMRLAISQVQHPEMNGRVATISAGLQDYSPGLSKSELFAQADKLLYEAKREGRNRTAMQA</sequence>
<dbReference type="PANTHER" id="PTHR45138:SF9">
    <property type="entry name" value="DIGUANYLATE CYCLASE DGCM-RELATED"/>
    <property type="match status" value="1"/>
</dbReference>
<feature type="transmembrane region" description="Helical" evidence="1">
    <location>
        <begin position="16"/>
        <end position="37"/>
    </location>
</feature>
<dbReference type="Proteomes" id="UP000570361">
    <property type="component" value="Unassembled WGS sequence"/>
</dbReference>
<dbReference type="GO" id="GO:0052621">
    <property type="term" value="F:diguanylate cyclase activity"/>
    <property type="evidence" value="ECO:0007669"/>
    <property type="project" value="TreeGrafter"/>
</dbReference>
<dbReference type="NCBIfam" id="TIGR00254">
    <property type="entry name" value="GGDEF"/>
    <property type="match status" value="1"/>
</dbReference>
<keyword evidence="1" id="KW-0472">Membrane</keyword>
<dbReference type="CDD" id="cd01949">
    <property type="entry name" value="GGDEF"/>
    <property type="match status" value="1"/>
</dbReference>
<dbReference type="FunFam" id="3.30.70.270:FF:000001">
    <property type="entry name" value="Diguanylate cyclase domain protein"/>
    <property type="match status" value="1"/>
</dbReference>
<keyword evidence="4" id="KW-1185">Reference proteome</keyword>
<dbReference type="AlphaFoldDB" id="A0A7W5B0U0"/>
<dbReference type="SUPFAM" id="SSF55073">
    <property type="entry name" value="Nucleotide cyclase"/>
    <property type="match status" value="1"/>
</dbReference>
<feature type="transmembrane region" description="Helical" evidence="1">
    <location>
        <begin position="79"/>
        <end position="98"/>
    </location>
</feature>
<keyword evidence="1" id="KW-0812">Transmembrane</keyword>
<gene>
    <name evidence="3" type="ORF">FHS18_004409</name>
</gene>
<dbReference type="Gene3D" id="3.30.70.270">
    <property type="match status" value="1"/>
</dbReference>
<dbReference type="EMBL" id="JACHXK010000011">
    <property type="protein sequence ID" value="MBB3112323.1"/>
    <property type="molecule type" value="Genomic_DNA"/>
</dbReference>
<proteinExistence type="predicted"/>
<keyword evidence="1" id="KW-1133">Transmembrane helix</keyword>
<feature type="transmembrane region" description="Helical" evidence="1">
    <location>
        <begin position="49"/>
        <end position="72"/>
    </location>
</feature>
<dbReference type="InterPro" id="IPR000160">
    <property type="entry name" value="GGDEF_dom"/>
</dbReference>
<dbReference type="Pfam" id="PF00990">
    <property type="entry name" value="GGDEF"/>
    <property type="match status" value="1"/>
</dbReference>
<feature type="transmembrane region" description="Helical" evidence="1">
    <location>
        <begin position="155"/>
        <end position="172"/>
    </location>
</feature>
<evidence type="ECO:0000313" key="3">
    <source>
        <dbReference type="EMBL" id="MBB3112323.1"/>
    </source>
</evidence>
<feature type="transmembrane region" description="Helical" evidence="1">
    <location>
        <begin position="125"/>
        <end position="143"/>
    </location>
</feature>
<reference evidence="3 4" key="1">
    <citation type="submission" date="2020-08" db="EMBL/GenBank/DDBJ databases">
        <title>Genomic Encyclopedia of Type Strains, Phase III (KMG-III): the genomes of soil and plant-associated and newly described type strains.</title>
        <authorList>
            <person name="Whitman W."/>
        </authorList>
    </citation>
    <scope>NUCLEOTIDE SEQUENCE [LARGE SCALE GENOMIC DNA]</scope>
    <source>
        <strain evidence="3 4">CECT 5862</strain>
    </source>
</reference>
<name>A0A7W5B0U0_9BACL</name>